<name>A0A382X326_9ZZZZ</name>
<proteinExistence type="predicted"/>
<evidence type="ECO:0000313" key="1">
    <source>
        <dbReference type="EMBL" id="SVD64778.1"/>
    </source>
</evidence>
<protein>
    <recommendedName>
        <fullName evidence="2">3-beta hydroxysteroid dehydrogenase/isomerase domain-containing protein</fullName>
    </recommendedName>
</protein>
<sequence length="106" mass="12379">HADTGSRVYSLPMKPIQMLMNMTSVLGLSPLGPYHSLMYGRSMYFDISKAKNELGFNPKYSNIDMLVESYDWYIKNRDIILHENKDMSHHRSRLNEGVLKILKWIS</sequence>
<dbReference type="AlphaFoldDB" id="A0A382X326"/>
<organism evidence="1">
    <name type="scientific">marine metagenome</name>
    <dbReference type="NCBI Taxonomy" id="408172"/>
    <lineage>
        <taxon>unclassified sequences</taxon>
        <taxon>metagenomes</taxon>
        <taxon>ecological metagenomes</taxon>
    </lineage>
</organism>
<feature type="non-terminal residue" evidence="1">
    <location>
        <position position="1"/>
    </location>
</feature>
<evidence type="ECO:0008006" key="2">
    <source>
        <dbReference type="Google" id="ProtNLM"/>
    </source>
</evidence>
<reference evidence="1" key="1">
    <citation type="submission" date="2018-05" db="EMBL/GenBank/DDBJ databases">
        <authorList>
            <person name="Lanie J.A."/>
            <person name="Ng W.-L."/>
            <person name="Kazmierczak K.M."/>
            <person name="Andrzejewski T.M."/>
            <person name="Davidsen T.M."/>
            <person name="Wayne K.J."/>
            <person name="Tettelin H."/>
            <person name="Glass J.I."/>
            <person name="Rusch D."/>
            <person name="Podicherti R."/>
            <person name="Tsui H.-C.T."/>
            <person name="Winkler M.E."/>
        </authorList>
    </citation>
    <scope>NUCLEOTIDE SEQUENCE</scope>
</reference>
<accession>A0A382X326</accession>
<gene>
    <name evidence="1" type="ORF">METZ01_LOCUS417632</name>
</gene>
<dbReference type="Gene3D" id="3.40.50.720">
    <property type="entry name" value="NAD(P)-binding Rossmann-like Domain"/>
    <property type="match status" value="1"/>
</dbReference>
<dbReference type="InterPro" id="IPR036291">
    <property type="entry name" value="NAD(P)-bd_dom_sf"/>
</dbReference>
<dbReference type="EMBL" id="UINC01164109">
    <property type="protein sequence ID" value="SVD64778.1"/>
    <property type="molecule type" value="Genomic_DNA"/>
</dbReference>
<dbReference type="SUPFAM" id="SSF51735">
    <property type="entry name" value="NAD(P)-binding Rossmann-fold domains"/>
    <property type="match status" value="1"/>
</dbReference>